<organism evidence="1 2">
    <name type="scientific">Aegilops tauschii subsp. strangulata</name>
    <name type="common">Goatgrass</name>
    <dbReference type="NCBI Taxonomy" id="200361"/>
    <lineage>
        <taxon>Eukaryota</taxon>
        <taxon>Viridiplantae</taxon>
        <taxon>Streptophyta</taxon>
        <taxon>Embryophyta</taxon>
        <taxon>Tracheophyta</taxon>
        <taxon>Spermatophyta</taxon>
        <taxon>Magnoliopsida</taxon>
        <taxon>Liliopsida</taxon>
        <taxon>Poales</taxon>
        <taxon>Poaceae</taxon>
        <taxon>BOP clade</taxon>
        <taxon>Pooideae</taxon>
        <taxon>Triticodae</taxon>
        <taxon>Triticeae</taxon>
        <taxon>Triticinae</taxon>
        <taxon>Aegilops</taxon>
    </lineage>
</organism>
<reference evidence="2" key="1">
    <citation type="journal article" date="2014" name="Science">
        <title>Ancient hybridizations among the ancestral genomes of bread wheat.</title>
        <authorList>
            <consortium name="International Wheat Genome Sequencing Consortium,"/>
            <person name="Marcussen T."/>
            <person name="Sandve S.R."/>
            <person name="Heier L."/>
            <person name="Spannagl M."/>
            <person name="Pfeifer M."/>
            <person name="Jakobsen K.S."/>
            <person name="Wulff B.B."/>
            <person name="Steuernagel B."/>
            <person name="Mayer K.F."/>
            <person name="Olsen O.A."/>
        </authorList>
    </citation>
    <scope>NUCLEOTIDE SEQUENCE [LARGE SCALE GENOMIC DNA]</scope>
    <source>
        <strain evidence="2">cv. AL8/78</strain>
    </source>
</reference>
<evidence type="ECO:0000313" key="2">
    <source>
        <dbReference type="Proteomes" id="UP000015105"/>
    </source>
</evidence>
<sequence>MLPLCDQLFVLRIKWHSYCPLWKKKGLYNTHKCKRKTSCDASQPAQSNVKTIHAIYILSLSGRA</sequence>
<name>A0A453B2T2_AEGTS</name>
<dbReference type="EnsemblPlants" id="AET2Gv20345300.21">
    <property type="protein sequence ID" value="AET2Gv20345300.21"/>
    <property type="gene ID" value="AET2Gv20345300"/>
</dbReference>
<reference evidence="1" key="3">
    <citation type="journal article" date="2017" name="Nature">
        <title>Genome sequence of the progenitor of the wheat D genome Aegilops tauschii.</title>
        <authorList>
            <person name="Luo M.C."/>
            <person name="Gu Y.Q."/>
            <person name="Puiu D."/>
            <person name="Wang H."/>
            <person name="Twardziok S.O."/>
            <person name="Deal K.R."/>
            <person name="Huo N."/>
            <person name="Zhu T."/>
            <person name="Wang L."/>
            <person name="Wang Y."/>
            <person name="McGuire P.E."/>
            <person name="Liu S."/>
            <person name="Long H."/>
            <person name="Ramasamy R.K."/>
            <person name="Rodriguez J.C."/>
            <person name="Van S.L."/>
            <person name="Yuan L."/>
            <person name="Wang Z."/>
            <person name="Xia Z."/>
            <person name="Xiao L."/>
            <person name="Anderson O.D."/>
            <person name="Ouyang S."/>
            <person name="Liang Y."/>
            <person name="Zimin A.V."/>
            <person name="Pertea G."/>
            <person name="Qi P."/>
            <person name="Bennetzen J.L."/>
            <person name="Dai X."/>
            <person name="Dawson M.W."/>
            <person name="Muller H.G."/>
            <person name="Kugler K."/>
            <person name="Rivarola-Duarte L."/>
            <person name="Spannagl M."/>
            <person name="Mayer K.F.X."/>
            <person name="Lu F.H."/>
            <person name="Bevan M.W."/>
            <person name="Leroy P."/>
            <person name="Li P."/>
            <person name="You F.M."/>
            <person name="Sun Q."/>
            <person name="Liu Z."/>
            <person name="Lyons E."/>
            <person name="Wicker T."/>
            <person name="Salzberg S.L."/>
            <person name="Devos K.M."/>
            <person name="Dvorak J."/>
        </authorList>
    </citation>
    <scope>NUCLEOTIDE SEQUENCE [LARGE SCALE GENOMIC DNA]</scope>
    <source>
        <strain evidence="1">cv. AL8/78</strain>
    </source>
</reference>
<dbReference type="Gramene" id="AET2Gv20345300.21">
    <property type="protein sequence ID" value="AET2Gv20345300.21"/>
    <property type="gene ID" value="AET2Gv20345300"/>
</dbReference>
<reference evidence="2" key="2">
    <citation type="journal article" date="2017" name="Nat. Plants">
        <title>The Aegilops tauschii genome reveals multiple impacts of transposons.</title>
        <authorList>
            <person name="Zhao G."/>
            <person name="Zou C."/>
            <person name="Li K."/>
            <person name="Wang K."/>
            <person name="Li T."/>
            <person name="Gao L."/>
            <person name="Zhang X."/>
            <person name="Wang H."/>
            <person name="Yang Z."/>
            <person name="Liu X."/>
            <person name="Jiang W."/>
            <person name="Mao L."/>
            <person name="Kong X."/>
            <person name="Jiao Y."/>
            <person name="Jia J."/>
        </authorList>
    </citation>
    <scope>NUCLEOTIDE SEQUENCE [LARGE SCALE GENOMIC DNA]</scope>
    <source>
        <strain evidence="2">cv. AL8/78</strain>
    </source>
</reference>
<accession>A0A453B2T2</accession>
<dbReference type="Gramene" id="AET2Gv20345300.20">
    <property type="protein sequence ID" value="AET2Gv20345300.20"/>
    <property type="gene ID" value="AET2Gv20345300"/>
</dbReference>
<keyword evidence="2" id="KW-1185">Reference proteome</keyword>
<evidence type="ECO:0000313" key="1">
    <source>
        <dbReference type="EnsemblPlants" id="AET2Gv20345300.20"/>
    </source>
</evidence>
<dbReference type="AlphaFoldDB" id="A0A453B2T2"/>
<protein>
    <submittedName>
        <fullName evidence="1">Uncharacterized protein</fullName>
    </submittedName>
</protein>
<proteinExistence type="predicted"/>
<dbReference type="EnsemblPlants" id="AET2Gv20345300.20">
    <property type="protein sequence ID" value="AET2Gv20345300.20"/>
    <property type="gene ID" value="AET2Gv20345300"/>
</dbReference>
<dbReference type="Proteomes" id="UP000015105">
    <property type="component" value="Chromosome 2D"/>
</dbReference>
<reference evidence="1" key="4">
    <citation type="submission" date="2019-03" db="UniProtKB">
        <authorList>
            <consortium name="EnsemblPlants"/>
        </authorList>
    </citation>
    <scope>IDENTIFICATION</scope>
</reference>
<reference evidence="1" key="5">
    <citation type="journal article" date="2021" name="G3 (Bethesda)">
        <title>Aegilops tauschii genome assembly Aet v5.0 features greater sequence contiguity and improved annotation.</title>
        <authorList>
            <person name="Wang L."/>
            <person name="Zhu T."/>
            <person name="Rodriguez J.C."/>
            <person name="Deal K.R."/>
            <person name="Dubcovsky J."/>
            <person name="McGuire P.E."/>
            <person name="Lux T."/>
            <person name="Spannagl M."/>
            <person name="Mayer K.F.X."/>
            <person name="Baldrich P."/>
            <person name="Meyers B.C."/>
            <person name="Huo N."/>
            <person name="Gu Y.Q."/>
            <person name="Zhou H."/>
            <person name="Devos K.M."/>
            <person name="Bennetzen J.L."/>
            <person name="Unver T."/>
            <person name="Budak H."/>
            <person name="Gulick P.J."/>
            <person name="Galiba G."/>
            <person name="Kalapos B."/>
            <person name="Nelson D.R."/>
            <person name="Li P."/>
            <person name="You F.M."/>
            <person name="Luo M.C."/>
            <person name="Dvorak J."/>
        </authorList>
    </citation>
    <scope>NUCLEOTIDE SEQUENCE [LARGE SCALE GENOMIC DNA]</scope>
    <source>
        <strain evidence="1">cv. AL8/78</strain>
    </source>
</reference>